<dbReference type="Proteomes" id="UP000663873">
    <property type="component" value="Unassembled WGS sequence"/>
</dbReference>
<dbReference type="EMBL" id="CAJOBP010031620">
    <property type="protein sequence ID" value="CAF4669470.1"/>
    <property type="molecule type" value="Genomic_DNA"/>
</dbReference>
<name>A0A821GM33_9BILA</name>
<organism evidence="1 2">
    <name type="scientific">Rotaria socialis</name>
    <dbReference type="NCBI Taxonomy" id="392032"/>
    <lineage>
        <taxon>Eukaryota</taxon>
        <taxon>Metazoa</taxon>
        <taxon>Spiralia</taxon>
        <taxon>Gnathifera</taxon>
        <taxon>Rotifera</taxon>
        <taxon>Eurotatoria</taxon>
        <taxon>Bdelloidea</taxon>
        <taxon>Philodinida</taxon>
        <taxon>Philodinidae</taxon>
        <taxon>Rotaria</taxon>
    </lineage>
</organism>
<evidence type="ECO:0000313" key="2">
    <source>
        <dbReference type="Proteomes" id="UP000663873"/>
    </source>
</evidence>
<gene>
    <name evidence="1" type="ORF">UJA718_LOCUS34675</name>
</gene>
<comment type="caution">
    <text evidence="1">The sequence shown here is derived from an EMBL/GenBank/DDBJ whole genome shotgun (WGS) entry which is preliminary data.</text>
</comment>
<dbReference type="AlphaFoldDB" id="A0A821GM33"/>
<evidence type="ECO:0000313" key="1">
    <source>
        <dbReference type="EMBL" id="CAF4669470.1"/>
    </source>
</evidence>
<feature type="non-terminal residue" evidence="1">
    <location>
        <position position="47"/>
    </location>
</feature>
<protein>
    <submittedName>
        <fullName evidence="1">Uncharacterized protein</fullName>
    </submittedName>
</protein>
<sequence>MAGALHLPTELITELTAPPTNGLMTPPVTAVTAVPITAATNGSRMLV</sequence>
<reference evidence="1" key="1">
    <citation type="submission" date="2021-02" db="EMBL/GenBank/DDBJ databases">
        <authorList>
            <person name="Nowell W R."/>
        </authorList>
    </citation>
    <scope>NUCLEOTIDE SEQUENCE</scope>
</reference>
<keyword evidence="2" id="KW-1185">Reference proteome</keyword>
<accession>A0A821GM33</accession>
<proteinExistence type="predicted"/>